<gene>
    <name evidence="1" type="ORF">DYL59_00315</name>
</gene>
<comment type="caution">
    <text evidence="1">The sequence shown here is derived from an EMBL/GenBank/DDBJ whole genome shotgun (WGS) entry which is preliminary data.</text>
</comment>
<dbReference type="AlphaFoldDB" id="A0A4Z0B2I2"/>
<dbReference type="Proteomes" id="UP000297391">
    <property type="component" value="Unassembled WGS sequence"/>
</dbReference>
<dbReference type="RefSeq" id="WP_135287372.1">
    <property type="nucleotide sequence ID" value="NZ_QUZU01000001.1"/>
</dbReference>
<protein>
    <submittedName>
        <fullName evidence="1">Uncharacterized protein</fullName>
    </submittedName>
</protein>
<evidence type="ECO:0000313" key="2">
    <source>
        <dbReference type="Proteomes" id="UP000297391"/>
    </source>
</evidence>
<dbReference type="EMBL" id="QUZU01000001">
    <property type="protein sequence ID" value="TFY92438.1"/>
    <property type="molecule type" value="Genomic_DNA"/>
</dbReference>
<organism evidence="1 2">
    <name type="scientific">Pseudomonas kairouanensis</name>
    <dbReference type="NCBI Taxonomy" id="2293832"/>
    <lineage>
        <taxon>Bacteria</taxon>
        <taxon>Pseudomonadati</taxon>
        <taxon>Pseudomonadota</taxon>
        <taxon>Gammaproteobacteria</taxon>
        <taxon>Pseudomonadales</taxon>
        <taxon>Pseudomonadaceae</taxon>
        <taxon>Pseudomonas</taxon>
    </lineage>
</organism>
<sequence length="125" mass="13622">MSLPYPEPPRENSPDLESTDQAVKIWISAITNPITPVKGATVERFPIADLLDAQNNVVRSGGTFTLVSPLPKPPNVTVQTQPGTAMNGYVKVENVQANITVVCRFTPHAPYSHLTGNYTLNIQPR</sequence>
<accession>A0A4Z0B2I2</accession>
<evidence type="ECO:0000313" key="1">
    <source>
        <dbReference type="EMBL" id="TFY92438.1"/>
    </source>
</evidence>
<reference evidence="1 2" key="1">
    <citation type="journal article" date="2019" name="Syst. Appl. Microbiol.">
        <title>New species of pathogenic Pseudomonas isolated from citrus in Tunisia: Proposal of Pseudomonas kairouanensis sp. nov. and Pseudomonas nabeulensis sp. nov.</title>
        <authorList>
            <person name="Oueslati M."/>
            <person name="Mulet M."/>
            <person name="Gomila M."/>
            <person name="Berge O."/>
            <person name="Hajlaoui M.R."/>
            <person name="Lalucat J."/>
            <person name="Sadfi-Zouaoui N."/>
            <person name="Garcia-Valdes E."/>
        </authorList>
    </citation>
    <scope>NUCLEOTIDE SEQUENCE [LARGE SCALE GENOMIC DNA]</scope>
    <source>
        <strain evidence="1 2">KC12</strain>
    </source>
</reference>
<proteinExistence type="predicted"/>
<name>A0A4Z0B2I2_9PSED</name>
<keyword evidence="2" id="KW-1185">Reference proteome</keyword>